<dbReference type="Proteomes" id="UP001243623">
    <property type="component" value="Chromosome"/>
</dbReference>
<evidence type="ECO:0000313" key="4">
    <source>
        <dbReference type="Proteomes" id="UP001243623"/>
    </source>
</evidence>
<dbReference type="AlphaFoldDB" id="A0A9Y2ETG8"/>
<feature type="region of interest" description="Disordered" evidence="1">
    <location>
        <begin position="233"/>
        <end position="254"/>
    </location>
</feature>
<evidence type="ECO:0000313" key="3">
    <source>
        <dbReference type="EMBL" id="WIW69980.1"/>
    </source>
</evidence>
<feature type="signal peptide" evidence="2">
    <location>
        <begin position="1"/>
        <end position="30"/>
    </location>
</feature>
<sequence>MKVSNLKTKLLTKKFIALALAGTFALGGFALTNLPESIANAAAKSTQNFDCPTMHPRFGGDQQITNEEMAKNMEQCFGISQQSILDYHNQGWQMHDLHRAASIAKLSGKQIGDILNAKTTTNTWRDVADSFGVTKEQMNEFRQQLMSERIAKSTGMNKSILNQLVKEGYHPHDIVMANALAEKSGKDIKSVLSMKQINNHWKDIASQLGIDDNGYQECREQIKNCFDGDRPFGKHGNFHQGGRKDGHGPHNRMN</sequence>
<name>A0A9Y2ETG8_9FIRM</name>
<feature type="chain" id="PRO_5040789043" description="Tat pathway signal sequence domain protein" evidence="2">
    <location>
        <begin position="31"/>
        <end position="254"/>
    </location>
</feature>
<evidence type="ECO:0000256" key="1">
    <source>
        <dbReference type="SAM" id="MobiDB-lite"/>
    </source>
</evidence>
<evidence type="ECO:0000256" key="2">
    <source>
        <dbReference type="SAM" id="SignalP"/>
    </source>
</evidence>
<evidence type="ECO:0008006" key="5">
    <source>
        <dbReference type="Google" id="ProtNLM"/>
    </source>
</evidence>
<dbReference type="RefSeq" id="WP_147670546.1">
    <property type="nucleotide sequence ID" value="NZ_CP120678.1"/>
</dbReference>
<proteinExistence type="predicted"/>
<organism evidence="3 4">
    <name type="scientific">Selenobaculum gibii</name>
    <dbReference type="NCBI Taxonomy" id="3054208"/>
    <lineage>
        <taxon>Bacteria</taxon>
        <taxon>Bacillati</taxon>
        <taxon>Bacillota</taxon>
        <taxon>Negativicutes</taxon>
        <taxon>Selenomonadales</taxon>
        <taxon>Selenomonadaceae</taxon>
        <taxon>Selenobaculum</taxon>
    </lineage>
</organism>
<gene>
    <name evidence="3" type="ORF">P3F81_08670</name>
</gene>
<keyword evidence="2" id="KW-0732">Signal</keyword>
<keyword evidence="4" id="KW-1185">Reference proteome</keyword>
<accession>A0A9Y2ETG8</accession>
<dbReference type="KEGG" id="sgbi:P3F81_08670"/>
<protein>
    <recommendedName>
        <fullName evidence="5">Tat pathway signal sequence domain protein</fullName>
    </recommendedName>
</protein>
<dbReference type="EMBL" id="CP120678">
    <property type="protein sequence ID" value="WIW69980.1"/>
    <property type="molecule type" value="Genomic_DNA"/>
</dbReference>
<reference evidence="3" key="1">
    <citation type="submission" date="2023-03" db="EMBL/GenBank/DDBJ databases">
        <title>Selenobaculum gbiensis gen. nov. sp. nov., a new bacterium isolated from the gut microbiota of IBD patient.</title>
        <authorList>
            <person name="Yeo S."/>
            <person name="Park H."/>
            <person name="Huh C.S."/>
        </authorList>
    </citation>
    <scope>NUCLEOTIDE SEQUENCE</scope>
    <source>
        <strain evidence="3">ICN-92133</strain>
    </source>
</reference>